<keyword evidence="8" id="KW-1185">Reference proteome</keyword>
<evidence type="ECO:0000256" key="2">
    <source>
        <dbReference type="ARBA" id="ARBA00009049"/>
    </source>
</evidence>
<dbReference type="GO" id="GO:0001965">
    <property type="term" value="F:G-protein alpha-subunit binding"/>
    <property type="evidence" value="ECO:0007669"/>
    <property type="project" value="TreeGrafter"/>
</dbReference>
<dbReference type="AlphaFoldDB" id="A0AAD9JJ72"/>
<proteinExistence type="inferred from homology"/>
<dbReference type="InterPro" id="IPR011989">
    <property type="entry name" value="ARM-like"/>
</dbReference>
<keyword evidence="4" id="KW-0344">Guanine-nucleotide releasing factor</keyword>
<feature type="region of interest" description="Disordered" evidence="6">
    <location>
        <begin position="443"/>
        <end position="465"/>
    </location>
</feature>
<dbReference type="InterPro" id="IPR019318">
    <property type="entry name" value="Gua_nucleotide_exch_fac_Ric8"/>
</dbReference>
<dbReference type="EMBL" id="JAODUP010000294">
    <property type="protein sequence ID" value="KAK2153508.1"/>
    <property type="molecule type" value="Genomic_DNA"/>
</dbReference>
<dbReference type="InterPro" id="IPR008376">
    <property type="entry name" value="Chaperone_Ric-8_A/B"/>
</dbReference>
<gene>
    <name evidence="7" type="ORF">LSH36_294g01001</name>
</gene>
<dbReference type="PANTHER" id="PTHR12425">
    <property type="entry name" value="SYNEMBRYN"/>
    <property type="match status" value="1"/>
</dbReference>
<comment type="subcellular location">
    <subcellularLocation>
        <location evidence="1">Cytoplasm</location>
        <location evidence="1">Cell cortex</location>
    </subcellularLocation>
</comment>
<name>A0AAD9JJ72_9ANNE</name>
<comment type="caution">
    <text evidence="7">The sequence shown here is derived from an EMBL/GenBank/DDBJ whole genome shotgun (WGS) entry which is preliminary data.</text>
</comment>
<evidence type="ECO:0000256" key="1">
    <source>
        <dbReference type="ARBA" id="ARBA00004544"/>
    </source>
</evidence>
<evidence type="ECO:0000256" key="3">
    <source>
        <dbReference type="ARBA" id="ARBA00022490"/>
    </source>
</evidence>
<dbReference type="PRINTS" id="PR01802">
    <property type="entry name" value="SYNEMBRYN"/>
</dbReference>
<organism evidence="7 8">
    <name type="scientific">Paralvinella palmiformis</name>
    <dbReference type="NCBI Taxonomy" id="53620"/>
    <lineage>
        <taxon>Eukaryota</taxon>
        <taxon>Metazoa</taxon>
        <taxon>Spiralia</taxon>
        <taxon>Lophotrochozoa</taxon>
        <taxon>Annelida</taxon>
        <taxon>Polychaeta</taxon>
        <taxon>Sedentaria</taxon>
        <taxon>Canalipalpata</taxon>
        <taxon>Terebellida</taxon>
        <taxon>Terebelliformia</taxon>
        <taxon>Alvinellidae</taxon>
        <taxon>Paralvinella</taxon>
    </lineage>
</organism>
<dbReference type="InterPro" id="IPR016024">
    <property type="entry name" value="ARM-type_fold"/>
</dbReference>
<dbReference type="Pfam" id="PF10165">
    <property type="entry name" value="Ric8"/>
    <property type="match status" value="1"/>
</dbReference>
<evidence type="ECO:0000313" key="8">
    <source>
        <dbReference type="Proteomes" id="UP001208570"/>
    </source>
</evidence>
<dbReference type="GO" id="GO:0005085">
    <property type="term" value="F:guanyl-nucleotide exchange factor activity"/>
    <property type="evidence" value="ECO:0007669"/>
    <property type="project" value="UniProtKB-KW"/>
</dbReference>
<protein>
    <recommendedName>
        <fullName evidence="9">Synembryn-A</fullName>
    </recommendedName>
</protein>
<dbReference type="Gene3D" id="1.25.10.10">
    <property type="entry name" value="Leucine-rich Repeat Variant"/>
    <property type="match status" value="1"/>
</dbReference>
<sequence>MLMGRHSQQFSFPDIDRDGKKKLLEGILNQLNGTGSRNLYLACLESLRIIVREKTGLDTVTNENGLRILVRHSGLASYAAEKGENITIQDDDYSIIVEAQKCLCNLIFNSQQAQKICSTNGCLEGIVQRLKTYKDPALPYDVKFFDMRMLFLLTALVREVRNQIRQDLHGFTYLIEVLDLCLTDWENRQVALTDQQVDLCCEVLKILFNITESLDRHNMDEEEEAHFLRLVSLLHDLLICNTATKDKAEDLKNHTVNLLTNMPRESYEELLTPLTEGAIGGHANKDLEYDGNNMEAVNVLLDFLDKRLDTPKENLKEALTPILLCMCEVCRGNRSIRKYCRVKILPYLRNEVMHLPEEGTQLRNKLCKLFTNPVAEVKDLAADFLFVLCKESVARFVKYTGYGNAAGLLAQRGLMCGGRGAEYSSESEDSETEEYSNLKQGINPITGRYEEPKSNPLEGMSDEQKEHEAMELVKHIDKLQRAGVIQPSRVGPDGKPHPIEHVLELTEGIESPQPSTAEAVDSD</sequence>
<reference evidence="7" key="1">
    <citation type="journal article" date="2023" name="Mol. Biol. Evol.">
        <title>Third-Generation Sequencing Reveals the Adaptive Role of the Epigenome in Three Deep-Sea Polychaetes.</title>
        <authorList>
            <person name="Perez M."/>
            <person name="Aroh O."/>
            <person name="Sun Y."/>
            <person name="Lan Y."/>
            <person name="Juniper S.K."/>
            <person name="Young C.R."/>
            <person name="Angers B."/>
            <person name="Qian P.Y."/>
        </authorList>
    </citation>
    <scope>NUCLEOTIDE SEQUENCE</scope>
    <source>
        <strain evidence="7">P08H-3</strain>
    </source>
</reference>
<accession>A0AAD9JJ72</accession>
<comment type="similarity">
    <text evidence="2">Belongs to the synembryn family.</text>
</comment>
<keyword evidence="5" id="KW-0143">Chaperone</keyword>
<evidence type="ECO:0000256" key="5">
    <source>
        <dbReference type="ARBA" id="ARBA00023186"/>
    </source>
</evidence>
<evidence type="ECO:0000256" key="4">
    <source>
        <dbReference type="ARBA" id="ARBA00022658"/>
    </source>
</evidence>
<evidence type="ECO:0000256" key="6">
    <source>
        <dbReference type="SAM" id="MobiDB-lite"/>
    </source>
</evidence>
<evidence type="ECO:0008006" key="9">
    <source>
        <dbReference type="Google" id="ProtNLM"/>
    </source>
</evidence>
<dbReference type="PANTHER" id="PTHR12425:SF5">
    <property type="entry name" value="SYNEMBRYN"/>
    <property type="match status" value="1"/>
</dbReference>
<dbReference type="Proteomes" id="UP001208570">
    <property type="component" value="Unassembled WGS sequence"/>
</dbReference>
<keyword evidence="3" id="KW-0963">Cytoplasm</keyword>
<dbReference type="GO" id="GO:0005938">
    <property type="term" value="C:cell cortex"/>
    <property type="evidence" value="ECO:0007669"/>
    <property type="project" value="UniProtKB-SubCell"/>
</dbReference>
<evidence type="ECO:0000313" key="7">
    <source>
        <dbReference type="EMBL" id="KAK2153508.1"/>
    </source>
</evidence>
<dbReference type="GO" id="GO:0007186">
    <property type="term" value="P:G protein-coupled receptor signaling pathway"/>
    <property type="evidence" value="ECO:0007669"/>
    <property type="project" value="TreeGrafter"/>
</dbReference>
<dbReference type="SUPFAM" id="SSF48371">
    <property type="entry name" value="ARM repeat"/>
    <property type="match status" value="1"/>
</dbReference>